<feature type="transmembrane region" description="Helical" evidence="7">
    <location>
        <begin position="194"/>
        <end position="217"/>
    </location>
</feature>
<dbReference type="GO" id="GO:0055085">
    <property type="term" value="P:transmembrane transport"/>
    <property type="evidence" value="ECO:0007669"/>
    <property type="project" value="InterPro"/>
</dbReference>
<dbReference type="KEGG" id="dti:Desti_3220"/>
<dbReference type="EMBL" id="CP003360">
    <property type="protein sequence ID" value="AFM25880.1"/>
    <property type="molecule type" value="Genomic_DNA"/>
</dbReference>
<evidence type="ECO:0000256" key="6">
    <source>
        <dbReference type="ARBA" id="ARBA00023136"/>
    </source>
</evidence>
<comment type="similarity">
    <text evidence="7">Belongs to the binding-protein-dependent transport system permease family.</text>
</comment>
<protein>
    <submittedName>
        <fullName evidence="9">ABC-type nitrate/sulfonate/bicarbonate transport system, permease component</fullName>
    </submittedName>
</protein>
<dbReference type="GO" id="GO:0005886">
    <property type="term" value="C:plasma membrane"/>
    <property type="evidence" value="ECO:0007669"/>
    <property type="project" value="UniProtKB-SubCell"/>
</dbReference>
<keyword evidence="4 7" id="KW-0812">Transmembrane</keyword>
<dbReference type="RefSeq" id="WP_014811017.1">
    <property type="nucleotide sequence ID" value="NC_018025.1"/>
</dbReference>
<dbReference type="PANTHER" id="PTHR30151:SF0">
    <property type="entry name" value="ABC TRANSPORTER PERMEASE PROTEIN MJ0413-RELATED"/>
    <property type="match status" value="1"/>
</dbReference>
<feature type="transmembrane region" description="Helical" evidence="7">
    <location>
        <begin position="229"/>
        <end position="249"/>
    </location>
</feature>
<evidence type="ECO:0000313" key="10">
    <source>
        <dbReference type="Proteomes" id="UP000006055"/>
    </source>
</evidence>
<feature type="transmembrane region" description="Helical" evidence="7">
    <location>
        <begin position="12"/>
        <end position="32"/>
    </location>
</feature>
<evidence type="ECO:0000256" key="4">
    <source>
        <dbReference type="ARBA" id="ARBA00022692"/>
    </source>
</evidence>
<dbReference type="Proteomes" id="UP000006055">
    <property type="component" value="Chromosome"/>
</dbReference>
<dbReference type="InterPro" id="IPR000515">
    <property type="entry name" value="MetI-like"/>
</dbReference>
<evidence type="ECO:0000256" key="5">
    <source>
        <dbReference type="ARBA" id="ARBA00022989"/>
    </source>
</evidence>
<feature type="transmembrane region" description="Helical" evidence="7">
    <location>
        <begin position="73"/>
        <end position="93"/>
    </location>
</feature>
<dbReference type="InterPro" id="IPR035906">
    <property type="entry name" value="MetI-like_sf"/>
</dbReference>
<dbReference type="Gene3D" id="1.10.3720.10">
    <property type="entry name" value="MetI-like"/>
    <property type="match status" value="1"/>
</dbReference>
<keyword evidence="5 7" id="KW-1133">Transmembrane helix</keyword>
<keyword evidence="2 7" id="KW-0813">Transport</keyword>
<evidence type="ECO:0000256" key="2">
    <source>
        <dbReference type="ARBA" id="ARBA00022448"/>
    </source>
</evidence>
<keyword evidence="10" id="KW-1185">Reference proteome</keyword>
<evidence type="ECO:0000313" key="9">
    <source>
        <dbReference type="EMBL" id="AFM25880.1"/>
    </source>
</evidence>
<dbReference type="AlphaFoldDB" id="I4C8I9"/>
<dbReference type="eggNOG" id="COG0600">
    <property type="taxonomic scope" value="Bacteria"/>
</dbReference>
<name>I4C8I9_DESTA</name>
<keyword evidence="6 7" id="KW-0472">Membrane</keyword>
<accession>I4C8I9</accession>
<gene>
    <name evidence="9" type="ordered locus">Desti_3220</name>
</gene>
<sequence length="263" mass="29220">MNGKTIEETKTVVYNLVSLVVVAILWSIFSYWQNSPFFPSLSAVWKAFVGLITEGDIEQIGLGAHIWASLVRIFAGFAAACILGIPLGLALGLKPKIYNRTRAILEPVRFIPPIAWIPLAIVLLVGFSRYAFLIWLGAFFPIFITTLLSVTHVNPIHVNVAKVFGAPRWYIIRKIVIPSVLPDIATGMRVGLGIAWMCIVAAEMIGGEMVGVGRLILKYAELIRMPEIIVGMLVIGVIGFLMNEIFIVVERRLFRWRSEVSID</sequence>
<feature type="domain" description="ABC transmembrane type-1" evidence="8">
    <location>
        <begin position="66"/>
        <end position="246"/>
    </location>
</feature>
<dbReference type="HOGENOM" id="CLU_046113_1_4_7"/>
<evidence type="ECO:0000259" key="8">
    <source>
        <dbReference type="PROSITE" id="PS50928"/>
    </source>
</evidence>
<dbReference type="CDD" id="cd06261">
    <property type="entry name" value="TM_PBP2"/>
    <property type="match status" value="1"/>
</dbReference>
<evidence type="ECO:0000256" key="1">
    <source>
        <dbReference type="ARBA" id="ARBA00004651"/>
    </source>
</evidence>
<dbReference type="SUPFAM" id="SSF161098">
    <property type="entry name" value="MetI-like"/>
    <property type="match status" value="1"/>
</dbReference>
<organism evidence="9 10">
    <name type="scientific">Desulfomonile tiedjei (strain ATCC 49306 / DSM 6799 / DCB-1)</name>
    <dbReference type="NCBI Taxonomy" id="706587"/>
    <lineage>
        <taxon>Bacteria</taxon>
        <taxon>Pseudomonadati</taxon>
        <taxon>Thermodesulfobacteriota</taxon>
        <taxon>Desulfomonilia</taxon>
        <taxon>Desulfomonilales</taxon>
        <taxon>Desulfomonilaceae</taxon>
        <taxon>Desulfomonile</taxon>
    </lineage>
</organism>
<keyword evidence="3" id="KW-1003">Cell membrane</keyword>
<dbReference type="STRING" id="706587.Desti_3220"/>
<comment type="subcellular location">
    <subcellularLocation>
        <location evidence="1 7">Cell membrane</location>
        <topology evidence="1 7">Multi-pass membrane protein</topology>
    </subcellularLocation>
</comment>
<feature type="transmembrane region" description="Helical" evidence="7">
    <location>
        <begin position="114"/>
        <end position="144"/>
    </location>
</feature>
<evidence type="ECO:0000256" key="7">
    <source>
        <dbReference type="RuleBase" id="RU363032"/>
    </source>
</evidence>
<reference evidence="10" key="1">
    <citation type="submission" date="2012-06" db="EMBL/GenBank/DDBJ databases">
        <title>Complete sequence of chromosome of Desulfomonile tiedjei DSM 6799.</title>
        <authorList>
            <person name="Lucas S."/>
            <person name="Copeland A."/>
            <person name="Lapidus A."/>
            <person name="Glavina del Rio T."/>
            <person name="Dalin E."/>
            <person name="Tice H."/>
            <person name="Bruce D."/>
            <person name="Goodwin L."/>
            <person name="Pitluck S."/>
            <person name="Peters L."/>
            <person name="Ovchinnikova G."/>
            <person name="Zeytun A."/>
            <person name="Lu M."/>
            <person name="Kyrpides N."/>
            <person name="Mavromatis K."/>
            <person name="Ivanova N."/>
            <person name="Brettin T."/>
            <person name="Detter J.C."/>
            <person name="Han C."/>
            <person name="Larimer F."/>
            <person name="Land M."/>
            <person name="Hauser L."/>
            <person name="Markowitz V."/>
            <person name="Cheng J.-F."/>
            <person name="Hugenholtz P."/>
            <person name="Woyke T."/>
            <person name="Wu D."/>
            <person name="Spring S."/>
            <person name="Schroeder M."/>
            <person name="Brambilla E."/>
            <person name="Klenk H.-P."/>
            <person name="Eisen J.A."/>
        </authorList>
    </citation>
    <scope>NUCLEOTIDE SEQUENCE [LARGE SCALE GENOMIC DNA]</scope>
    <source>
        <strain evidence="10">ATCC 49306 / DSM 6799 / DCB-1</strain>
    </source>
</reference>
<proteinExistence type="inferred from homology"/>
<dbReference type="PROSITE" id="PS50928">
    <property type="entry name" value="ABC_TM1"/>
    <property type="match status" value="1"/>
</dbReference>
<dbReference type="OrthoDB" id="5322475at2"/>
<dbReference type="Pfam" id="PF00528">
    <property type="entry name" value="BPD_transp_1"/>
    <property type="match status" value="1"/>
</dbReference>
<evidence type="ECO:0000256" key="3">
    <source>
        <dbReference type="ARBA" id="ARBA00022475"/>
    </source>
</evidence>
<dbReference type="PANTHER" id="PTHR30151">
    <property type="entry name" value="ALKANE SULFONATE ABC TRANSPORTER-RELATED, MEMBRANE SUBUNIT"/>
    <property type="match status" value="1"/>
</dbReference>